<organism evidence="1 2">
    <name type="scientific">Meloidogyne javanica</name>
    <name type="common">Root-knot nematode worm</name>
    <dbReference type="NCBI Taxonomy" id="6303"/>
    <lineage>
        <taxon>Eukaryota</taxon>
        <taxon>Metazoa</taxon>
        <taxon>Ecdysozoa</taxon>
        <taxon>Nematoda</taxon>
        <taxon>Chromadorea</taxon>
        <taxon>Rhabditida</taxon>
        <taxon>Tylenchina</taxon>
        <taxon>Tylenchomorpha</taxon>
        <taxon>Tylenchoidea</taxon>
        <taxon>Meloidogynidae</taxon>
        <taxon>Meloidogyninae</taxon>
        <taxon>Meloidogyne</taxon>
        <taxon>Meloidogyne incognita group</taxon>
    </lineage>
</organism>
<dbReference type="InterPro" id="IPR013320">
    <property type="entry name" value="ConA-like_dom_sf"/>
</dbReference>
<name>A0A915MXW6_MELJA</name>
<accession>A0A915MXW6</accession>
<dbReference type="AlphaFoldDB" id="A0A915MXW6"/>
<keyword evidence="1" id="KW-1185">Reference proteome</keyword>
<evidence type="ECO:0000313" key="2">
    <source>
        <dbReference type="WBParaSite" id="scaffold5296_cov156.g9383"/>
    </source>
</evidence>
<dbReference type="WBParaSite" id="scaffold5296_cov156.g9383">
    <property type="protein sequence ID" value="scaffold5296_cov156.g9383"/>
    <property type="gene ID" value="scaffold5296_cov156.g9383"/>
</dbReference>
<evidence type="ECO:0000313" key="1">
    <source>
        <dbReference type="Proteomes" id="UP000887561"/>
    </source>
</evidence>
<dbReference type="Proteomes" id="UP000887561">
    <property type="component" value="Unplaced"/>
</dbReference>
<protein>
    <submittedName>
        <fullName evidence="2">B30.2/SPRY domain-containing protein</fullName>
    </submittedName>
</protein>
<proteinExistence type="predicted"/>
<sequence length="241" mass="26783">MSYIQISTTTEAASQALIVEMKDYITKMGVGEEMVKEGLEMIATNKNNLNNSIATFEKIVIGKAAKLFVFSAEDKYTLSNNGLQVKINENAEYINIRGLVNLIDDKNFKYFEVYLENFDFASVGLATKNYSSTAFVGFLPSSCSIASDGNLYINGTPKKMLKEGFASKCTVGVGIKEVAQLLDCIYYRRKYVYFSVNGEKIGRSFPLSVDGPFPYVSIRGLGATAFFNVVDKEFLYKEGDK</sequence>
<reference evidence="2" key="1">
    <citation type="submission" date="2022-11" db="UniProtKB">
        <authorList>
            <consortium name="WormBaseParasite"/>
        </authorList>
    </citation>
    <scope>IDENTIFICATION</scope>
</reference>
<dbReference type="SUPFAM" id="SSF49899">
    <property type="entry name" value="Concanavalin A-like lectins/glucanases"/>
    <property type="match status" value="1"/>
</dbReference>
<dbReference type="Gene3D" id="2.60.120.920">
    <property type="match status" value="1"/>
</dbReference>
<dbReference type="InterPro" id="IPR043136">
    <property type="entry name" value="B30.2/SPRY_sf"/>
</dbReference>